<dbReference type="AlphaFoldDB" id="A0A2S4N5J1"/>
<protein>
    <recommendedName>
        <fullName evidence="3">ASCH domain-containing protein</fullName>
    </recommendedName>
</protein>
<dbReference type="OrthoDB" id="883020at2"/>
<accession>A0A2S4N5J1</accession>
<dbReference type="RefSeq" id="WP_103726897.1">
    <property type="nucleotide sequence ID" value="NZ_PQNY01000017.1"/>
</dbReference>
<name>A0A2S4N5J1_9FLAO</name>
<proteinExistence type="predicted"/>
<evidence type="ECO:0000313" key="1">
    <source>
        <dbReference type="EMBL" id="POS00940.1"/>
    </source>
</evidence>
<keyword evidence="2" id="KW-1185">Reference proteome</keyword>
<comment type="caution">
    <text evidence="1">The sequence shown here is derived from an EMBL/GenBank/DDBJ whole genome shotgun (WGS) entry which is preliminary data.</text>
</comment>
<evidence type="ECO:0008006" key="3">
    <source>
        <dbReference type="Google" id="ProtNLM"/>
    </source>
</evidence>
<gene>
    <name evidence="1" type="ORF">Q361_11744</name>
</gene>
<dbReference type="Proteomes" id="UP000237056">
    <property type="component" value="Unassembled WGS sequence"/>
</dbReference>
<organism evidence="1 2">
    <name type="scientific">Flavobacterium croceum DSM 17960</name>
    <dbReference type="NCBI Taxonomy" id="1121886"/>
    <lineage>
        <taxon>Bacteria</taxon>
        <taxon>Pseudomonadati</taxon>
        <taxon>Bacteroidota</taxon>
        <taxon>Flavobacteriia</taxon>
        <taxon>Flavobacteriales</taxon>
        <taxon>Flavobacteriaceae</taxon>
        <taxon>Flavobacterium</taxon>
    </lineage>
</organism>
<sequence length="124" mass="14845">MLLTFSKQKFEDLIKKNIKQHTIRADKTNRWKAGNSIQFWNGNPRNTRGKMKPYQFGNAIVDRVLPIEIYPNENKIIVENFTYEKENLDYIAVNDGFDNWEEMKTFFTENFTGKLIIWKDCSWL</sequence>
<reference evidence="1 2" key="1">
    <citation type="submission" date="2018-01" db="EMBL/GenBank/DDBJ databases">
        <title>Genomic Encyclopedia of Type Strains, Phase I: the one thousand microbial genomes (KMG-I) project.</title>
        <authorList>
            <person name="Goeker M."/>
        </authorList>
    </citation>
    <scope>NUCLEOTIDE SEQUENCE [LARGE SCALE GENOMIC DNA]</scope>
    <source>
        <strain evidence="1 2">DSM 17960</strain>
    </source>
</reference>
<dbReference type="EMBL" id="PQNY01000017">
    <property type="protein sequence ID" value="POS00940.1"/>
    <property type="molecule type" value="Genomic_DNA"/>
</dbReference>
<evidence type="ECO:0000313" key="2">
    <source>
        <dbReference type="Proteomes" id="UP000237056"/>
    </source>
</evidence>